<evidence type="ECO:0000259" key="4">
    <source>
        <dbReference type="Pfam" id="PF00891"/>
    </source>
</evidence>
<evidence type="ECO:0000256" key="1">
    <source>
        <dbReference type="ARBA" id="ARBA00022603"/>
    </source>
</evidence>
<dbReference type="PANTHER" id="PTHR43712">
    <property type="entry name" value="PUTATIVE (AFU_ORTHOLOGUE AFUA_4G14580)-RELATED"/>
    <property type="match status" value="1"/>
</dbReference>
<dbReference type="AlphaFoldDB" id="A0A6A6HR46"/>
<gene>
    <name evidence="6" type="ORF">BU26DRAFT_525850</name>
</gene>
<dbReference type="GeneID" id="54583934"/>
<evidence type="ECO:0000259" key="5">
    <source>
        <dbReference type="Pfam" id="PF08100"/>
    </source>
</evidence>
<feature type="domain" description="O-methyltransferase C-terminal" evidence="4">
    <location>
        <begin position="188"/>
        <end position="378"/>
    </location>
</feature>
<evidence type="ECO:0000256" key="3">
    <source>
        <dbReference type="ARBA" id="ARBA00022691"/>
    </source>
</evidence>
<organism evidence="6 7">
    <name type="scientific">Trematosphaeria pertusa</name>
    <dbReference type="NCBI Taxonomy" id="390896"/>
    <lineage>
        <taxon>Eukaryota</taxon>
        <taxon>Fungi</taxon>
        <taxon>Dikarya</taxon>
        <taxon>Ascomycota</taxon>
        <taxon>Pezizomycotina</taxon>
        <taxon>Dothideomycetes</taxon>
        <taxon>Pleosporomycetidae</taxon>
        <taxon>Pleosporales</taxon>
        <taxon>Massarineae</taxon>
        <taxon>Trematosphaeriaceae</taxon>
        <taxon>Trematosphaeria</taxon>
    </lineage>
</organism>
<accession>A0A6A6HR46</accession>
<keyword evidence="3" id="KW-0949">S-adenosyl-L-methionine</keyword>
<dbReference type="GO" id="GO:0046983">
    <property type="term" value="F:protein dimerization activity"/>
    <property type="evidence" value="ECO:0007669"/>
    <property type="project" value="InterPro"/>
</dbReference>
<dbReference type="Pfam" id="PF08100">
    <property type="entry name" value="Dimerisation"/>
    <property type="match status" value="1"/>
</dbReference>
<dbReference type="InterPro" id="IPR001077">
    <property type="entry name" value="COMT_C"/>
</dbReference>
<feature type="domain" description="O-methyltransferase dimerisation" evidence="5">
    <location>
        <begin position="62"/>
        <end position="136"/>
    </location>
</feature>
<name>A0A6A6HR46_9PLEO</name>
<dbReference type="GO" id="GO:0032259">
    <property type="term" value="P:methylation"/>
    <property type="evidence" value="ECO:0007669"/>
    <property type="project" value="UniProtKB-KW"/>
</dbReference>
<dbReference type="SUPFAM" id="SSF46785">
    <property type="entry name" value="Winged helix' DNA-binding domain"/>
    <property type="match status" value="1"/>
</dbReference>
<keyword evidence="7" id="KW-1185">Reference proteome</keyword>
<dbReference type="SUPFAM" id="SSF53335">
    <property type="entry name" value="S-adenosyl-L-methionine-dependent methyltransferases"/>
    <property type="match status" value="1"/>
</dbReference>
<evidence type="ECO:0000313" key="6">
    <source>
        <dbReference type="EMBL" id="KAF2240625.1"/>
    </source>
</evidence>
<dbReference type="InterPro" id="IPR029063">
    <property type="entry name" value="SAM-dependent_MTases_sf"/>
</dbReference>
<dbReference type="Gene3D" id="1.10.10.10">
    <property type="entry name" value="Winged helix-like DNA-binding domain superfamily/Winged helix DNA-binding domain"/>
    <property type="match status" value="1"/>
</dbReference>
<dbReference type="PANTHER" id="PTHR43712:SF11">
    <property type="entry name" value="O-METHYLTRANSFERASE (AFU_ORTHOLOGUE AFUA_2G17820)-RELATED"/>
    <property type="match status" value="1"/>
</dbReference>
<evidence type="ECO:0000313" key="7">
    <source>
        <dbReference type="Proteomes" id="UP000800094"/>
    </source>
</evidence>
<dbReference type="OrthoDB" id="1535081at2759"/>
<sequence length="410" mass="45390">MRSLLGSFDSVMDASEFENVLAAFADALPRQLDDQQRQRIVGACDRIKEQLETPLETTGRLMLGGYEGVVLRLAVDMKLIDTAVSAQAPVTAQALAEQSGADIILVQRLMRMLVAMSFFEEAQAGFVPKPHARAYVSGSPLREAVIHLSSKLPTIAFLPDYFAENGYHNPNDAFNGPFQYAHATDKHYFNWLSTKPHLQQAFNATMSLAPIQRGEQWFEFYPVRERLRVTSPSDILLVDIGGGIGHDIAKFCAAFPDLPGRLVLQDAPAVLQQAELPSAIEAIAHDFFKPQPTQFQNAKAYYLRTVLHDWPDKQAAVILGHIRDAMSEDSVLLINESVLPESDVSLYQCKMDLNMMGSYSSLERTVAQFRKLLESCGFALAGTWRPRVMVPGSGVLLEAVVKRTLGMEGC</sequence>
<dbReference type="InterPro" id="IPR036390">
    <property type="entry name" value="WH_DNA-bd_sf"/>
</dbReference>
<keyword evidence="2 6" id="KW-0808">Transferase</keyword>
<dbReference type="InterPro" id="IPR012967">
    <property type="entry name" value="COMT_dimerisation"/>
</dbReference>
<keyword evidence="1 6" id="KW-0489">Methyltransferase</keyword>
<dbReference type="InterPro" id="IPR036388">
    <property type="entry name" value="WH-like_DNA-bd_sf"/>
</dbReference>
<protein>
    <submittedName>
        <fullName evidence="6">S-adenosyl-L-methionine-dependent methyltransferase</fullName>
    </submittedName>
</protein>
<proteinExistence type="predicted"/>
<evidence type="ECO:0000256" key="2">
    <source>
        <dbReference type="ARBA" id="ARBA00022679"/>
    </source>
</evidence>
<dbReference type="EMBL" id="ML987216">
    <property type="protein sequence ID" value="KAF2240625.1"/>
    <property type="molecule type" value="Genomic_DNA"/>
</dbReference>
<dbReference type="Pfam" id="PF00891">
    <property type="entry name" value="Methyltransf_2"/>
    <property type="match status" value="1"/>
</dbReference>
<dbReference type="Proteomes" id="UP000800094">
    <property type="component" value="Unassembled WGS sequence"/>
</dbReference>
<reference evidence="6" key="1">
    <citation type="journal article" date="2020" name="Stud. Mycol.">
        <title>101 Dothideomycetes genomes: a test case for predicting lifestyles and emergence of pathogens.</title>
        <authorList>
            <person name="Haridas S."/>
            <person name="Albert R."/>
            <person name="Binder M."/>
            <person name="Bloem J."/>
            <person name="Labutti K."/>
            <person name="Salamov A."/>
            <person name="Andreopoulos B."/>
            <person name="Baker S."/>
            <person name="Barry K."/>
            <person name="Bills G."/>
            <person name="Bluhm B."/>
            <person name="Cannon C."/>
            <person name="Castanera R."/>
            <person name="Culley D."/>
            <person name="Daum C."/>
            <person name="Ezra D."/>
            <person name="Gonzalez J."/>
            <person name="Henrissat B."/>
            <person name="Kuo A."/>
            <person name="Liang C."/>
            <person name="Lipzen A."/>
            <person name="Lutzoni F."/>
            <person name="Magnuson J."/>
            <person name="Mondo S."/>
            <person name="Nolan M."/>
            <person name="Ohm R."/>
            <person name="Pangilinan J."/>
            <person name="Park H.-J."/>
            <person name="Ramirez L."/>
            <person name="Alfaro M."/>
            <person name="Sun H."/>
            <person name="Tritt A."/>
            <person name="Yoshinaga Y."/>
            <person name="Zwiers L.-H."/>
            <person name="Turgeon B."/>
            <person name="Goodwin S."/>
            <person name="Spatafora J."/>
            <person name="Crous P."/>
            <person name="Grigoriev I."/>
        </authorList>
    </citation>
    <scope>NUCLEOTIDE SEQUENCE</scope>
    <source>
        <strain evidence="6">CBS 122368</strain>
    </source>
</reference>
<dbReference type="PROSITE" id="PS51683">
    <property type="entry name" value="SAM_OMT_II"/>
    <property type="match status" value="1"/>
</dbReference>
<dbReference type="RefSeq" id="XP_033675629.1">
    <property type="nucleotide sequence ID" value="XM_033830604.1"/>
</dbReference>
<dbReference type="GO" id="GO:0008171">
    <property type="term" value="F:O-methyltransferase activity"/>
    <property type="evidence" value="ECO:0007669"/>
    <property type="project" value="InterPro"/>
</dbReference>
<feature type="non-terminal residue" evidence="6">
    <location>
        <position position="410"/>
    </location>
</feature>
<dbReference type="InterPro" id="IPR016461">
    <property type="entry name" value="COMT-like"/>
</dbReference>
<dbReference type="Gene3D" id="3.40.50.150">
    <property type="entry name" value="Vaccinia Virus protein VP39"/>
    <property type="match status" value="1"/>
</dbReference>